<dbReference type="InterPro" id="IPR042099">
    <property type="entry name" value="ANL_N_sf"/>
</dbReference>
<dbReference type="HOGENOM" id="CLU_000022_59_2_1"/>
<dbReference type="EMBL" id="AQGS01000091">
    <property type="protein sequence ID" value="EPS43024.1"/>
    <property type="molecule type" value="Genomic_DNA"/>
</dbReference>
<dbReference type="InterPro" id="IPR045851">
    <property type="entry name" value="AMP-bd_C_sf"/>
</dbReference>
<name>S8AJC9_DACHA</name>
<dbReference type="InterPro" id="IPR000873">
    <property type="entry name" value="AMP-dep_synth/lig_dom"/>
</dbReference>
<evidence type="ECO:0000313" key="7">
    <source>
        <dbReference type="EMBL" id="EPS43024.1"/>
    </source>
</evidence>
<feature type="domain" description="AMP-binding enzyme C-terminal" evidence="6">
    <location>
        <begin position="458"/>
        <end position="533"/>
    </location>
</feature>
<dbReference type="AlphaFoldDB" id="S8AJC9"/>
<sequence length="557" mass="61957">MPFKSPFENVEIQKTDLLTWLFGSPDATLPNDPIYLDSIKPEEKNLSLHEYLSWVKRVSAGIQNKLCLKPQDKLLVFSGNNIFFPVLLMGIVGAECVFTGANPTFTARELAYQIKDANAQVVFVTPASIPTALEAAKSIGFDPQNIYAFDDNVKAPKRDQWRGLPIGGYWTDILADNDDFRWRRLSTDEEWNTTVAINYSSGTTGMPKGVEISHRNFIANCTQSISMTELVKEYEPVYLAAIPMYHAYGMNSFVLQAPKMGYRVYIMHKFDFLDYLRCIEKYKVTSISAVPPIIVAFAKHPAVQKTDLSSVRSIGSGAAPLSAETAIAAEAKFNNVRILQGYGLSEVTCAIIVQKENSKNINPKRGTVGHIAPNCEAMIVDEAGKELGRNKSGELWVRGPNVMKGYYNKPDATANTITTDGWLKTGDVAYVDDEDLWYIVDRKKELIKTSGYQVAPAELEAVLLEHPGVADAGVIGITWAENERPRAYLVRNPGSKVTTEDIQKYMSKAVAKYKQLTGGVIWVDMIPKNPSGKILRKLLRERAAKEIKDTGDHRAKL</sequence>
<evidence type="ECO:0000256" key="1">
    <source>
        <dbReference type="ARBA" id="ARBA00004924"/>
    </source>
</evidence>
<comment type="caution">
    <text evidence="7">The sequence shown here is derived from an EMBL/GenBank/DDBJ whole genome shotgun (WGS) entry which is preliminary data.</text>
</comment>
<proteinExistence type="inferred from homology"/>
<dbReference type="OrthoDB" id="6509636at2759"/>
<dbReference type="Proteomes" id="UP000015100">
    <property type="component" value="Unassembled WGS sequence"/>
</dbReference>
<reference evidence="7 8" key="1">
    <citation type="journal article" date="2013" name="PLoS Genet.">
        <title>Genomic mechanisms accounting for the adaptation to parasitism in nematode-trapping fungi.</title>
        <authorList>
            <person name="Meerupati T."/>
            <person name="Andersson K.M."/>
            <person name="Friman E."/>
            <person name="Kumar D."/>
            <person name="Tunlid A."/>
            <person name="Ahren D."/>
        </authorList>
    </citation>
    <scope>NUCLEOTIDE SEQUENCE [LARGE SCALE GENOMIC DNA]</scope>
    <source>
        <strain evidence="7 8">CBS 200.50</strain>
    </source>
</reference>
<dbReference type="Gene3D" id="3.30.300.30">
    <property type="match status" value="1"/>
</dbReference>
<keyword evidence="8" id="KW-1185">Reference proteome</keyword>
<keyword evidence="3" id="KW-0547">Nucleotide-binding</keyword>
<dbReference type="eggNOG" id="KOG1176">
    <property type="taxonomic scope" value="Eukaryota"/>
</dbReference>
<evidence type="ECO:0000259" key="5">
    <source>
        <dbReference type="Pfam" id="PF00501"/>
    </source>
</evidence>
<keyword evidence="4" id="KW-0067">ATP-binding</keyword>
<accession>S8AJC9</accession>
<dbReference type="GO" id="GO:0005524">
    <property type="term" value="F:ATP binding"/>
    <property type="evidence" value="ECO:0007669"/>
    <property type="project" value="UniProtKB-KW"/>
</dbReference>
<gene>
    <name evidence="7" type="ORF">H072_2980</name>
</gene>
<reference evidence="8" key="2">
    <citation type="submission" date="2013-04" db="EMBL/GenBank/DDBJ databases">
        <title>Genomic mechanisms accounting for the adaptation to parasitism in nematode-trapping fungi.</title>
        <authorList>
            <person name="Ahren D.G."/>
        </authorList>
    </citation>
    <scope>NUCLEOTIDE SEQUENCE [LARGE SCALE GENOMIC DNA]</scope>
    <source>
        <strain evidence="8">CBS 200.50</strain>
    </source>
</reference>
<dbReference type="InterPro" id="IPR020845">
    <property type="entry name" value="AMP-binding_CS"/>
</dbReference>
<dbReference type="FunFam" id="3.40.50.12780:FF:000003">
    <property type="entry name" value="Long-chain-fatty-acid--CoA ligase FadD"/>
    <property type="match status" value="1"/>
</dbReference>
<feature type="domain" description="AMP-dependent synthetase/ligase" evidence="5">
    <location>
        <begin position="30"/>
        <end position="407"/>
    </location>
</feature>
<dbReference type="PANTHER" id="PTHR24096:SF424">
    <property type="entry name" value="ACETYL-COA SYNTHETASE-LIKE PROTEIN-RELATED"/>
    <property type="match status" value="1"/>
</dbReference>
<dbReference type="PANTHER" id="PTHR24096">
    <property type="entry name" value="LONG-CHAIN-FATTY-ACID--COA LIGASE"/>
    <property type="match status" value="1"/>
</dbReference>
<dbReference type="Pfam" id="PF00501">
    <property type="entry name" value="AMP-binding"/>
    <property type="match status" value="1"/>
</dbReference>
<evidence type="ECO:0000256" key="4">
    <source>
        <dbReference type="ARBA" id="ARBA00022840"/>
    </source>
</evidence>
<evidence type="ECO:0000259" key="6">
    <source>
        <dbReference type="Pfam" id="PF13193"/>
    </source>
</evidence>
<evidence type="ECO:0000256" key="3">
    <source>
        <dbReference type="ARBA" id="ARBA00022741"/>
    </source>
</evidence>
<dbReference type="InterPro" id="IPR025110">
    <property type="entry name" value="AMP-bd_C"/>
</dbReference>
<comment type="pathway">
    <text evidence="1">Siderophore biosynthesis.</text>
</comment>
<dbReference type="GO" id="GO:0016405">
    <property type="term" value="F:CoA-ligase activity"/>
    <property type="evidence" value="ECO:0007669"/>
    <property type="project" value="TreeGrafter"/>
</dbReference>
<dbReference type="Gene3D" id="3.40.50.12780">
    <property type="entry name" value="N-terminal domain of ligase-like"/>
    <property type="match status" value="1"/>
</dbReference>
<protein>
    <recommendedName>
        <fullName evidence="9">AMP-dependent synthetase/ligase domain-containing protein</fullName>
    </recommendedName>
</protein>
<organism evidence="7 8">
    <name type="scientific">Dactylellina haptotyla (strain CBS 200.50)</name>
    <name type="common">Nematode-trapping fungus</name>
    <name type="synonym">Monacrosporium haptotylum</name>
    <dbReference type="NCBI Taxonomy" id="1284197"/>
    <lineage>
        <taxon>Eukaryota</taxon>
        <taxon>Fungi</taxon>
        <taxon>Dikarya</taxon>
        <taxon>Ascomycota</taxon>
        <taxon>Pezizomycotina</taxon>
        <taxon>Orbiliomycetes</taxon>
        <taxon>Orbiliales</taxon>
        <taxon>Orbiliaceae</taxon>
        <taxon>Dactylellina</taxon>
    </lineage>
</organism>
<evidence type="ECO:0000313" key="8">
    <source>
        <dbReference type="Proteomes" id="UP000015100"/>
    </source>
</evidence>
<dbReference type="PROSITE" id="PS00455">
    <property type="entry name" value="AMP_BINDING"/>
    <property type="match status" value="1"/>
</dbReference>
<dbReference type="CDD" id="cd05911">
    <property type="entry name" value="Firefly_Luc_like"/>
    <property type="match status" value="1"/>
</dbReference>
<dbReference type="FunFam" id="3.30.300.30:FF:000007">
    <property type="entry name" value="4-coumarate--CoA ligase 2"/>
    <property type="match status" value="1"/>
</dbReference>
<dbReference type="Pfam" id="PF13193">
    <property type="entry name" value="AMP-binding_C"/>
    <property type="match status" value="1"/>
</dbReference>
<comment type="similarity">
    <text evidence="2">Belongs to the ATP-dependent AMP-binding enzyme family.</text>
</comment>
<dbReference type="OMA" id="CSIQQWI"/>
<dbReference type="SUPFAM" id="SSF56801">
    <property type="entry name" value="Acetyl-CoA synthetase-like"/>
    <property type="match status" value="1"/>
</dbReference>
<dbReference type="STRING" id="1284197.S8AJC9"/>
<evidence type="ECO:0008006" key="9">
    <source>
        <dbReference type="Google" id="ProtNLM"/>
    </source>
</evidence>
<evidence type="ECO:0000256" key="2">
    <source>
        <dbReference type="ARBA" id="ARBA00006432"/>
    </source>
</evidence>